<dbReference type="OrthoDB" id="10598201at2759"/>
<gene>
    <name evidence="1" type="ORF">CC84DRAFT_1212939</name>
</gene>
<reference evidence="1 2" key="1">
    <citation type="submission" date="2016-05" db="EMBL/GenBank/DDBJ databases">
        <title>Comparative analysis of secretome profiles of manganese(II)-oxidizing ascomycete fungi.</title>
        <authorList>
            <consortium name="DOE Joint Genome Institute"/>
            <person name="Zeiner C.A."/>
            <person name="Purvine S.O."/>
            <person name="Zink E.M."/>
            <person name="Wu S."/>
            <person name="Pasa-Tolic L."/>
            <person name="Chaput D.L."/>
            <person name="Haridas S."/>
            <person name="Grigoriev I.V."/>
            <person name="Santelli C.M."/>
            <person name="Hansel C.M."/>
        </authorList>
    </citation>
    <scope>NUCLEOTIDE SEQUENCE [LARGE SCALE GENOMIC DNA]</scope>
    <source>
        <strain evidence="1 2">AP3s5-JAC2a</strain>
    </source>
</reference>
<accession>A0A177CRC2</accession>
<proteinExistence type="predicted"/>
<protein>
    <submittedName>
        <fullName evidence="1">Uncharacterized protein</fullName>
    </submittedName>
</protein>
<dbReference type="InParanoid" id="A0A177CRC2"/>
<dbReference type="RefSeq" id="XP_018039883.1">
    <property type="nucleotide sequence ID" value="XM_018182489.1"/>
</dbReference>
<sequence length="167" mass="17648">MSSRIFFIFAAAMVATAFSILAKLAPAVYAMCNFRVLRGSGIKLRGRELLVGFLSSGSKIAKVFLTLTSAPLSVNLPSIPPGRTTAAIVVTTFTFAANSKDGDEQPDIDSTSSTPVRATFLISRTESENGCKTASSKLLRKTCARVVHARVPGIVQVPTGGYNCAVM</sequence>
<organism evidence="1 2">
    <name type="scientific">Paraphaeosphaeria sporulosa</name>
    <dbReference type="NCBI Taxonomy" id="1460663"/>
    <lineage>
        <taxon>Eukaryota</taxon>
        <taxon>Fungi</taxon>
        <taxon>Dikarya</taxon>
        <taxon>Ascomycota</taxon>
        <taxon>Pezizomycotina</taxon>
        <taxon>Dothideomycetes</taxon>
        <taxon>Pleosporomycetidae</taxon>
        <taxon>Pleosporales</taxon>
        <taxon>Massarineae</taxon>
        <taxon>Didymosphaeriaceae</taxon>
        <taxon>Paraphaeosphaeria</taxon>
    </lineage>
</organism>
<dbReference type="AlphaFoldDB" id="A0A177CRC2"/>
<keyword evidence="2" id="KW-1185">Reference proteome</keyword>
<dbReference type="GeneID" id="28765975"/>
<name>A0A177CRC2_9PLEO</name>
<dbReference type="EMBL" id="KV441549">
    <property type="protein sequence ID" value="OAG09518.1"/>
    <property type="molecule type" value="Genomic_DNA"/>
</dbReference>
<evidence type="ECO:0000313" key="1">
    <source>
        <dbReference type="EMBL" id="OAG09518.1"/>
    </source>
</evidence>
<dbReference type="Proteomes" id="UP000077069">
    <property type="component" value="Unassembled WGS sequence"/>
</dbReference>
<evidence type="ECO:0000313" key="2">
    <source>
        <dbReference type="Proteomes" id="UP000077069"/>
    </source>
</evidence>